<comment type="caution">
    <text evidence="4">The sequence shown here is derived from an EMBL/GenBank/DDBJ whole genome shotgun (WGS) entry which is preliminary data.</text>
</comment>
<evidence type="ECO:0000313" key="4">
    <source>
        <dbReference type="EMBL" id="RVT99134.1"/>
    </source>
</evidence>
<feature type="transmembrane region" description="Helical" evidence="1">
    <location>
        <begin position="55"/>
        <end position="73"/>
    </location>
</feature>
<dbReference type="EMBL" id="SACL01000001">
    <property type="protein sequence ID" value="RVT99134.1"/>
    <property type="molecule type" value="Genomic_DNA"/>
</dbReference>
<keyword evidence="1" id="KW-0812">Transmembrane</keyword>
<dbReference type="InterPro" id="IPR011933">
    <property type="entry name" value="Double_TM_dom"/>
</dbReference>
<dbReference type="Pfam" id="PF07584">
    <property type="entry name" value="BatA"/>
    <property type="match status" value="1"/>
</dbReference>
<protein>
    <submittedName>
        <fullName evidence="4">DUF4159 domain-containing protein</fullName>
    </submittedName>
</protein>
<dbReference type="InterPro" id="IPR025297">
    <property type="entry name" value="DUF4159"/>
</dbReference>
<dbReference type="RefSeq" id="WP_127785842.1">
    <property type="nucleotide sequence ID" value="NZ_SACL01000001.1"/>
</dbReference>
<dbReference type="AlphaFoldDB" id="A0A437MNA7"/>
<dbReference type="Pfam" id="PF13709">
    <property type="entry name" value="DUF4159"/>
    <property type="match status" value="1"/>
</dbReference>
<dbReference type="OrthoDB" id="9773014at2"/>
<gene>
    <name evidence="4" type="ORF">EOD42_03230</name>
</gene>
<feature type="transmembrane region" description="Helical" evidence="1">
    <location>
        <begin position="633"/>
        <end position="653"/>
    </location>
</feature>
<keyword evidence="5" id="KW-1185">Reference proteome</keyword>
<feature type="domain" description="Aerotolerance regulator N-terminal" evidence="2">
    <location>
        <begin position="1"/>
        <end position="75"/>
    </location>
</feature>
<keyword evidence="1" id="KW-1133">Transmembrane helix</keyword>
<reference evidence="4 5" key="1">
    <citation type="submission" date="2019-01" db="EMBL/GenBank/DDBJ databases">
        <authorList>
            <person name="Chen W.-M."/>
        </authorList>
    </citation>
    <scope>NUCLEOTIDE SEQUENCE [LARGE SCALE GENOMIC DNA]</scope>
    <source>
        <strain evidence="4 5">CCP-6</strain>
    </source>
</reference>
<sequence>MSFASPFLLLALLALPVLWWLLRVLPPQPRRETFPALFLLRALPLQEETVARTPWYILLLRCLVVIGFIIGLANPIIGLRDLEASDAVRLLVVDDGWASGRDWSARRARALADVDAAGRDGARVALATTAFRGPDLPPVVTPPMPAPELRATLEQLLPKPWPRDHRAAATAINAWRANHRAPLRVTYLADGLADEGLVQSLRDLGRLEVRGAFTQPRRILVQPRQEGEALVVSIVQTPGPLASDRQVVARTADGRAVGRVTLRSEAGSDAAGAVLQLPTEIRNQVTSLEIEGEASAGSVFLLDERFRRRPVGLLSGAVAGAETPLLGEFYYLERALQPFAEIRRGGLETLLSRALSVLVVPDRAIAAPSDQALVADWVNRGGVLLRFAGSVVAEHPDPLLPVRLRNERALGGGMSWETPQTLGRFPEASPFAGLVPPPDVTIRRQVLADPSPRLNERTWARLADGTPLITAEQRGAGWIVLFHVPPTAEWSNLVLSGTFVRMLRLIVAQANGTGSEATADGLLPPNRLLDGFGQLGRPSATAGPLNAASRGTPSPRNPPGWYGNGSLENGGLVAFNLGDHVQRLEPLRLPDGLVAMEMSEATQGQALGPWFLLGAMALLLLDLLVAARLRGLLGVRQVSAVGCALLLLGVPLAHGQEGGFANAPRLAYVATGDAALDDTLRRGMAGLSDYVNRRTSVSLAEPQGVEPGSSDLSLFPLLYWAVTANTPTPNAAARAALNGFMQNGGILLLDTRDEGAGEGQAPGAREALRRVTAGLSVPALAPVPEDHVLRRAFYLLNDLPGRFTGGTVWAARDQDRANDSVSPIIVGGHDWAGAWAVDDRGQNLHAAIPGGSRQRTLAYRFGVNLVIYALTGNYKGDQVHIPAILERLGN</sequence>
<dbReference type="CDD" id="cd03143">
    <property type="entry name" value="A4_beta-galactosidase_middle_domain"/>
    <property type="match status" value="1"/>
</dbReference>
<evidence type="ECO:0000313" key="5">
    <source>
        <dbReference type="Proteomes" id="UP000282957"/>
    </source>
</evidence>
<dbReference type="NCBIfam" id="TIGR02226">
    <property type="entry name" value="two_anch"/>
    <property type="match status" value="1"/>
</dbReference>
<feature type="transmembrane region" description="Helical" evidence="1">
    <location>
        <begin position="606"/>
        <end position="627"/>
    </location>
</feature>
<dbReference type="InterPro" id="IPR024163">
    <property type="entry name" value="Aerotolerance_reg_N"/>
</dbReference>
<evidence type="ECO:0000259" key="2">
    <source>
        <dbReference type="Pfam" id="PF07584"/>
    </source>
</evidence>
<dbReference type="PANTHER" id="PTHR37464">
    <property type="entry name" value="BLL2463 PROTEIN"/>
    <property type="match status" value="1"/>
</dbReference>
<dbReference type="Proteomes" id="UP000282957">
    <property type="component" value="Unassembled WGS sequence"/>
</dbReference>
<keyword evidence="1" id="KW-0472">Membrane</keyword>
<organism evidence="4 5">
    <name type="scientific">Rhodovarius crocodyli</name>
    <dbReference type="NCBI Taxonomy" id="1979269"/>
    <lineage>
        <taxon>Bacteria</taxon>
        <taxon>Pseudomonadati</taxon>
        <taxon>Pseudomonadota</taxon>
        <taxon>Alphaproteobacteria</taxon>
        <taxon>Acetobacterales</taxon>
        <taxon>Roseomonadaceae</taxon>
        <taxon>Rhodovarius</taxon>
    </lineage>
</organism>
<evidence type="ECO:0000259" key="3">
    <source>
        <dbReference type="Pfam" id="PF13709"/>
    </source>
</evidence>
<feature type="domain" description="DUF4159" evidence="3">
    <location>
        <begin position="665"/>
        <end position="870"/>
    </location>
</feature>
<dbReference type="Gene3D" id="3.40.50.12140">
    <property type="entry name" value="Domain of unknown function DUF4159"/>
    <property type="match status" value="1"/>
</dbReference>
<evidence type="ECO:0000256" key="1">
    <source>
        <dbReference type="SAM" id="Phobius"/>
    </source>
</evidence>
<proteinExistence type="predicted"/>
<name>A0A437MNA7_9PROT</name>
<accession>A0A437MNA7</accession>
<dbReference type="PANTHER" id="PTHR37464:SF1">
    <property type="entry name" value="BLL2463 PROTEIN"/>
    <property type="match status" value="1"/>
</dbReference>